<dbReference type="RefSeq" id="WP_187149725.1">
    <property type="nucleotide sequence ID" value="NZ_LWUJ01000010.1"/>
</dbReference>
<sequence length="115" mass="13334">MKKWCKANLSLSKNKDNEKTLQSVEKYCVKTLFTIKDKMKRKRRKLVEDLSQNLSTLKSSSADADLQKDLGSINSEIKDINAANEDVVKEALRIWCDNNIKTDLTKDKENELWKK</sequence>
<dbReference type="STRING" id="432608.A6V39_00310"/>
<reference evidence="2" key="1">
    <citation type="submission" date="2016-04" db="EMBL/GenBank/DDBJ databases">
        <authorList>
            <person name="Quiroz-Castaneda R.E."/>
            <person name="Martinez-Ocampo F."/>
        </authorList>
    </citation>
    <scope>NUCLEOTIDE SEQUENCE [LARGE SCALE GENOMIC DNA]</scope>
    <source>
        <strain evidence="2">INIFAP01</strain>
    </source>
</reference>
<organism evidence="1 2">
    <name type="scientific">Candidatus Mycoplasma haematobovis</name>
    <dbReference type="NCBI Taxonomy" id="432608"/>
    <lineage>
        <taxon>Bacteria</taxon>
        <taxon>Bacillati</taxon>
        <taxon>Mycoplasmatota</taxon>
        <taxon>Mollicutes</taxon>
        <taxon>Mycoplasmataceae</taxon>
        <taxon>Mycoplasma</taxon>
    </lineage>
</organism>
<name>A0A1A9QD28_9MOLU</name>
<evidence type="ECO:0000313" key="1">
    <source>
        <dbReference type="EMBL" id="OAL10492.1"/>
    </source>
</evidence>
<gene>
    <name evidence="1" type="ORF">A6V39_00310</name>
</gene>
<accession>A0A1A9QD28</accession>
<proteinExistence type="predicted"/>
<protein>
    <submittedName>
        <fullName evidence="1">Uncharacterized protein</fullName>
    </submittedName>
</protein>
<keyword evidence="2" id="KW-1185">Reference proteome</keyword>
<dbReference type="Proteomes" id="UP000077623">
    <property type="component" value="Unassembled WGS sequence"/>
</dbReference>
<comment type="caution">
    <text evidence="1">The sequence shown here is derived from an EMBL/GenBank/DDBJ whole genome shotgun (WGS) entry which is preliminary data.</text>
</comment>
<evidence type="ECO:0000313" key="2">
    <source>
        <dbReference type="Proteomes" id="UP000077623"/>
    </source>
</evidence>
<dbReference type="EMBL" id="LWUJ01000010">
    <property type="protein sequence ID" value="OAL10492.1"/>
    <property type="molecule type" value="Genomic_DNA"/>
</dbReference>
<dbReference type="AlphaFoldDB" id="A0A1A9QD28"/>